<dbReference type="Pfam" id="PF08666">
    <property type="entry name" value="SAF"/>
    <property type="match status" value="1"/>
</dbReference>
<protein>
    <submittedName>
        <fullName evidence="2">Flp pilus assembly protein CpaB</fullName>
    </submittedName>
</protein>
<feature type="domain" description="SAF" evidence="1">
    <location>
        <begin position="51"/>
        <end position="113"/>
    </location>
</feature>
<organism evidence="2">
    <name type="scientific">Halomonas sp. H10-59</name>
    <dbReference type="NCBI Taxonomy" id="2950874"/>
    <lineage>
        <taxon>Bacteria</taxon>
        <taxon>Pseudomonadati</taxon>
        <taxon>Pseudomonadota</taxon>
        <taxon>Gammaproteobacteria</taxon>
        <taxon>Oceanospirillales</taxon>
        <taxon>Halomonadaceae</taxon>
        <taxon>Halomonas</taxon>
    </lineage>
</organism>
<proteinExistence type="predicted"/>
<gene>
    <name evidence="2" type="primary">cpaB</name>
    <name evidence="2" type="ORF">NFG57_01990</name>
</gene>
<evidence type="ECO:0000313" key="2">
    <source>
        <dbReference type="EMBL" id="XBO75581.1"/>
    </source>
</evidence>
<dbReference type="SMART" id="SM00858">
    <property type="entry name" value="SAF"/>
    <property type="match status" value="1"/>
</dbReference>
<accession>A0AAU7KUW9</accession>
<name>A0AAU7KUW9_9GAMM</name>
<dbReference type="InterPro" id="IPR031571">
    <property type="entry name" value="RcpC_dom"/>
</dbReference>
<dbReference type="Pfam" id="PF16976">
    <property type="entry name" value="RcpC"/>
    <property type="match status" value="1"/>
</dbReference>
<dbReference type="EMBL" id="CP098828">
    <property type="protein sequence ID" value="XBO75581.1"/>
    <property type="molecule type" value="Genomic_DNA"/>
</dbReference>
<dbReference type="InterPro" id="IPR017592">
    <property type="entry name" value="Pilus_assmbl_Flp-typ_CpaB"/>
</dbReference>
<dbReference type="NCBIfam" id="TIGR03177">
    <property type="entry name" value="pilus_cpaB"/>
    <property type="match status" value="1"/>
</dbReference>
<evidence type="ECO:0000259" key="1">
    <source>
        <dbReference type="SMART" id="SM00858"/>
    </source>
</evidence>
<dbReference type="AlphaFoldDB" id="A0AAU7KUW9"/>
<dbReference type="InterPro" id="IPR013974">
    <property type="entry name" value="SAF"/>
</dbReference>
<dbReference type="CDD" id="cd11614">
    <property type="entry name" value="SAF_CpaB_FlgA_like"/>
    <property type="match status" value="1"/>
</dbReference>
<dbReference type="RefSeq" id="WP_348815235.1">
    <property type="nucleotide sequence ID" value="NZ_CP098828.1"/>
</dbReference>
<reference evidence="2" key="1">
    <citation type="submission" date="2022-06" db="EMBL/GenBank/DDBJ databases">
        <title>A novel DMS-producing enzyme.</title>
        <authorList>
            <person name="Zhang Y."/>
        </authorList>
    </citation>
    <scope>NUCLEOTIDE SEQUENCE</scope>
    <source>
        <strain evidence="2">H10-59</strain>
    </source>
</reference>
<sequence>MSPLLLRVLAGGLVLCALVMAFIGWSLSRTAMTTSVDSVSGPEPTPEPLGHPVLVAARDLAAGERPADLEDALRLAYFPEPPASTFSALDQLPDTRLARPLAEGDVLRESGFVGGSALAEVVPPGFRAVGVGIDAVIGGGGFVAPGDRVDVLYFAEAQGEGGERHRLARRLFADVSVLGVGERLVGVDGDDEKGGERTAVLAMPETETARLLLAETTGRLRLAVVGSEEAAGFGEGIDDLRMMAGGASFLPVSLGQSLSEPGQTVSFEELTGVERPAAKRAPAPPQTGYRVVQHVGASRSVVTLP</sequence>